<dbReference type="EMBL" id="MKKU01000434">
    <property type="protein sequence ID" value="RNF12703.1"/>
    <property type="molecule type" value="Genomic_DNA"/>
</dbReference>
<dbReference type="RefSeq" id="XP_029226596.1">
    <property type="nucleotide sequence ID" value="XM_029373292.1"/>
</dbReference>
<protein>
    <submittedName>
        <fullName evidence="2">Uncharacterized protein</fullName>
    </submittedName>
</protein>
<feature type="region of interest" description="Disordered" evidence="1">
    <location>
        <begin position="1"/>
        <end position="28"/>
    </location>
</feature>
<reference evidence="2 3" key="1">
    <citation type="journal article" date="2018" name="BMC Genomics">
        <title>Genomic comparison of Trypanosoma conorhini and Trypanosoma rangeli to Trypanosoma cruzi strains of high and low virulence.</title>
        <authorList>
            <person name="Bradwell K.R."/>
            <person name="Koparde V.N."/>
            <person name="Matveyev A.V."/>
            <person name="Serrano M.G."/>
            <person name="Alves J.M."/>
            <person name="Parikh H."/>
            <person name="Huang B."/>
            <person name="Lee V."/>
            <person name="Espinosa-Alvarez O."/>
            <person name="Ortiz P.A."/>
            <person name="Costa-Martins A.G."/>
            <person name="Teixeira M.M."/>
            <person name="Buck G.A."/>
        </authorList>
    </citation>
    <scope>NUCLEOTIDE SEQUENCE [LARGE SCALE GENOMIC DNA]</scope>
    <source>
        <strain evidence="2 3">025E</strain>
    </source>
</reference>
<keyword evidence="3" id="KW-1185">Reference proteome</keyword>
<dbReference type="Proteomes" id="UP000284403">
    <property type="component" value="Unassembled WGS sequence"/>
</dbReference>
<name>A0A422P4Q8_9TRYP</name>
<proteinExistence type="predicted"/>
<organism evidence="2 3">
    <name type="scientific">Trypanosoma conorhini</name>
    <dbReference type="NCBI Taxonomy" id="83891"/>
    <lineage>
        <taxon>Eukaryota</taxon>
        <taxon>Discoba</taxon>
        <taxon>Euglenozoa</taxon>
        <taxon>Kinetoplastea</taxon>
        <taxon>Metakinetoplastina</taxon>
        <taxon>Trypanosomatida</taxon>
        <taxon>Trypanosomatidae</taxon>
        <taxon>Trypanosoma</taxon>
    </lineage>
</organism>
<dbReference type="GeneID" id="40320026"/>
<comment type="caution">
    <text evidence="2">The sequence shown here is derived from an EMBL/GenBank/DDBJ whole genome shotgun (WGS) entry which is preliminary data.</text>
</comment>
<evidence type="ECO:0000313" key="2">
    <source>
        <dbReference type="EMBL" id="RNF12703.1"/>
    </source>
</evidence>
<accession>A0A422P4Q8</accession>
<evidence type="ECO:0000256" key="1">
    <source>
        <dbReference type="SAM" id="MobiDB-lite"/>
    </source>
</evidence>
<evidence type="ECO:0000313" key="3">
    <source>
        <dbReference type="Proteomes" id="UP000284403"/>
    </source>
</evidence>
<dbReference type="AlphaFoldDB" id="A0A422P4Q8"/>
<gene>
    <name evidence="2" type="ORF">Tco025E_06415</name>
</gene>
<sequence length="108" mass="11650">MGKAKTVWRLGHSPAMHPARTPQGGTLPGVLLGKRAGVRLFMRSAPHGKPAALAGCLPGTLVARKTQHGEKREKKNNNSTDTTWFTGLSFSPCVSLRLNFSCRREPAS</sequence>